<dbReference type="Gene3D" id="1.20.120.1870">
    <property type="entry name" value="Fic/DOC protein, Fido domain"/>
    <property type="match status" value="1"/>
</dbReference>
<sequence length="127" mass="14328">MSIQFVEAHEVIRFHDWILENAKGLTGIADTGRIEAMIMRVQNLYHYENITDVFELAAAYFLAIARGHCFADANKRTALITTAIFLDRNGFQLPESMTLVDQTVSVAAGKYSREDLASYLKQIVTLK</sequence>
<dbReference type="PANTHER" id="PTHR39426">
    <property type="entry name" value="HOMOLOGY TO DEATH-ON-CURING PROTEIN OF PHAGE P1"/>
    <property type="match status" value="1"/>
</dbReference>
<proteinExistence type="predicted"/>
<dbReference type="InterPro" id="IPR036597">
    <property type="entry name" value="Fido-like_dom_sf"/>
</dbReference>
<dbReference type="InterPro" id="IPR006440">
    <property type="entry name" value="Doc"/>
</dbReference>
<reference evidence="2 3" key="1">
    <citation type="submission" date="2018-01" db="EMBL/GenBank/DDBJ databases">
        <title>Saezia sanguinis gen. nov., sp. nov., in the order Burkholderiales isolated from human blood.</title>
        <authorList>
            <person name="Medina-Pascual M.J."/>
            <person name="Valdezate S."/>
            <person name="Monzon S."/>
            <person name="Cuesta I."/>
            <person name="Carrasco G."/>
            <person name="Villalon P."/>
            <person name="Saez-Nieto J.A."/>
        </authorList>
    </citation>
    <scope>NUCLEOTIDE SEQUENCE [LARGE SCALE GENOMIC DNA]</scope>
    <source>
        <strain evidence="2 3">CNM695-12</strain>
    </source>
</reference>
<evidence type="ECO:0000313" key="3">
    <source>
        <dbReference type="Proteomes" id="UP000286947"/>
    </source>
</evidence>
<dbReference type="InterPro" id="IPR003812">
    <property type="entry name" value="Fido"/>
</dbReference>
<organism evidence="2 3">
    <name type="scientific">Saezia sanguinis</name>
    <dbReference type="NCBI Taxonomy" id="1965230"/>
    <lineage>
        <taxon>Bacteria</taxon>
        <taxon>Pseudomonadati</taxon>
        <taxon>Pseudomonadota</taxon>
        <taxon>Betaproteobacteria</taxon>
        <taxon>Burkholderiales</taxon>
        <taxon>Saeziaceae</taxon>
        <taxon>Saezia</taxon>
    </lineage>
</organism>
<dbReference type="InterPro" id="IPR053737">
    <property type="entry name" value="Type_II_TA_Toxin"/>
</dbReference>
<name>A0A433SH78_9BURK</name>
<dbReference type="PIRSF" id="PIRSF018297">
    <property type="entry name" value="Doc"/>
    <property type="match status" value="1"/>
</dbReference>
<accession>A0A433SH78</accession>
<dbReference type="PANTHER" id="PTHR39426:SF1">
    <property type="entry name" value="HOMOLOGY TO DEATH-ON-CURING PROTEIN OF PHAGE P1"/>
    <property type="match status" value="1"/>
</dbReference>
<comment type="caution">
    <text evidence="2">The sequence shown here is derived from an EMBL/GenBank/DDBJ whole genome shotgun (WGS) entry which is preliminary data.</text>
</comment>
<dbReference type="EMBL" id="PQSP01000001">
    <property type="protein sequence ID" value="RUS68107.1"/>
    <property type="molecule type" value="Genomic_DNA"/>
</dbReference>
<dbReference type="PROSITE" id="PS51459">
    <property type="entry name" value="FIDO"/>
    <property type="match status" value="1"/>
</dbReference>
<evidence type="ECO:0000313" key="2">
    <source>
        <dbReference type="EMBL" id="RUS68107.1"/>
    </source>
</evidence>
<feature type="domain" description="Fido" evidence="1">
    <location>
        <begin position="6"/>
        <end position="122"/>
    </location>
</feature>
<dbReference type="Pfam" id="PF02661">
    <property type="entry name" value="Fic"/>
    <property type="match status" value="1"/>
</dbReference>
<dbReference type="SUPFAM" id="SSF140931">
    <property type="entry name" value="Fic-like"/>
    <property type="match status" value="1"/>
</dbReference>
<dbReference type="AlphaFoldDB" id="A0A433SH78"/>
<gene>
    <name evidence="2" type="ORF">CUZ56_00592</name>
</gene>
<dbReference type="Proteomes" id="UP000286947">
    <property type="component" value="Unassembled WGS sequence"/>
</dbReference>
<keyword evidence="3" id="KW-1185">Reference proteome</keyword>
<dbReference type="GO" id="GO:0016301">
    <property type="term" value="F:kinase activity"/>
    <property type="evidence" value="ECO:0007669"/>
    <property type="project" value="InterPro"/>
</dbReference>
<dbReference type="RefSeq" id="WP_204250801.1">
    <property type="nucleotide sequence ID" value="NZ_PQSP01000001.1"/>
</dbReference>
<dbReference type="NCBIfam" id="TIGR01550">
    <property type="entry name" value="DOC_P1"/>
    <property type="match status" value="1"/>
</dbReference>
<protein>
    <recommendedName>
        <fullName evidence="1">Fido domain-containing protein</fullName>
    </recommendedName>
</protein>
<evidence type="ECO:0000259" key="1">
    <source>
        <dbReference type="PROSITE" id="PS51459"/>
    </source>
</evidence>